<dbReference type="EMBL" id="CM007897">
    <property type="protein sequence ID" value="OTG17917.1"/>
    <property type="molecule type" value="Genomic_DNA"/>
</dbReference>
<evidence type="ECO:0000256" key="2">
    <source>
        <dbReference type="ARBA" id="ARBA00011738"/>
    </source>
</evidence>
<evidence type="ECO:0000256" key="6">
    <source>
        <dbReference type="ARBA" id="ARBA00022691"/>
    </source>
</evidence>
<evidence type="ECO:0000256" key="5">
    <source>
        <dbReference type="ARBA" id="ARBA00022679"/>
    </source>
</evidence>
<dbReference type="GO" id="GO:0008757">
    <property type="term" value="F:S-adenosylmethionine-dependent methyltransferase activity"/>
    <property type="evidence" value="ECO:0007669"/>
    <property type="project" value="InterPro"/>
</dbReference>
<evidence type="ECO:0000313" key="9">
    <source>
        <dbReference type="EMBL" id="OTG17917.1"/>
    </source>
</evidence>
<evidence type="ECO:0000256" key="4">
    <source>
        <dbReference type="ARBA" id="ARBA00022603"/>
    </source>
</evidence>
<feature type="region of interest" description="SAM motif I" evidence="7">
    <location>
        <begin position="177"/>
        <end position="186"/>
    </location>
</feature>
<dbReference type="InterPro" id="IPR029063">
    <property type="entry name" value="SAM-dependent_MTases_sf"/>
</dbReference>
<keyword evidence="6 7" id="KW-0949">S-adenosyl-L-methionine</keyword>
<evidence type="ECO:0000259" key="8">
    <source>
        <dbReference type="Pfam" id="PF08241"/>
    </source>
</evidence>
<dbReference type="GO" id="GO:0009820">
    <property type="term" value="P:alkaloid metabolic process"/>
    <property type="evidence" value="ECO:0007669"/>
    <property type="project" value="UniProtKB-KW"/>
</dbReference>
<evidence type="ECO:0000256" key="1">
    <source>
        <dbReference type="ARBA" id="ARBA00004913"/>
    </source>
</evidence>
<proteinExistence type="inferred from homology"/>
<feature type="region of interest" description="SAM motif II" evidence="7">
    <location>
        <begin position="240"/>
        <end position="248"/>
    </location>
</feature>
<sequence length="395" mass="43805">MATTAVGVSATPMTEKLTAADDDQQQQKLKKGIAEFYDESSGMWENIWGEHMHHGYYNSDDVVELSDHRSAQIRMIEQALTFASVSVGVSATPMTEKLTAADDDQQQQKLKKGIAEFYDESSGMWENIWGEHMHHGYYNSDDVVELSDHRSAQIRMIEQALTFASVSDDPEKKPKTIVDVGCGIGGSSRYLARKYGAECHGITLSPVQAERANALAAAQGLADKVSFQVADALNQPFPDGKFDLVWSMESGEHMPDKLKFVSELTRVAAPGATIIIVTWCHRDLNPGEKSLRPEEEKILNKICSSFYLPAWCSTADYVKLLESLSLQDIKSADWSGNVAPFWPAVIKTALSWKGITSLLRSGWKSIRGAMVMPLMIEGFKKDVIKFSIITCKKPE</sequence>
<name>A0A251U3K2_HELAN</name>
<evidence type="ECO:0000313" key="10">
    <source>
        <dbReference type="Proteomes" id="UP000215914"/>
    </source>
</evidence>
<feature type="domain" description="Methyltransferase type 11" evidence="8">
    <location>
        <begin position="178"/>
        <end position="276"/>
    </location>
</feature>
<gene>
    <name evidence="9" type="ORF">HannXRQ_Chr08g0217471</name>
</gene>
<reference evidence="10" key="1">
    <citation type="journal article" date="2017" name="Nature">
        <title>The sunflower genome provides insights into oil metabolism, flowering and Asterid evolution.</title>
        <authorList>
            <person name="Badouin H."/>
            <person name="Gouzy J."/>
            <person name="Grassa C.J."/>
            <person name="Murat F."/>
            <person name="Staton S.E."/>
            <person name="Cottret L."/>
            <person name="Lelandais-Briere C."/>
            <person name="Owens G.L."/>
            <person name="Carrere S."/>
            <person name="Mayjonade B."/>
            <person name="Legrand L."/>
            <person name="Gill N."/>
            <person name="Kane N.C."/>
            <person name="Bowers J.E."/>
            <person name="Hubner S."/>
            <person name="Bellec A."/>
            <person name="Berard A."/>
            <person name="Berges H."/>
            <person name="Blanchet N."/>
            <person name="Boniface M.C."/>
            <person name="Brunel D."/>
            <person name="Catrice O."/>
            <person name="Chaidir N."/>
            <person name="Claudel C."/>
            <person name="Donnadieu C."/>
            <person name="Faraut T."/>
            <person name="Fievet G."/>
            <person name="Helmstetter N."/>
            <person name="King M."/>
            <person name="Knapp S.J."/>
            <person name="Lai Z."/>
            <person name="Le Paslier M.C."/>
            <person name="Lippi Y."/>
            <person name="Lorenzon L."/>
            <person name="Mandel J.R."/>
            <person name="Marage G."/>
            <person name="Marchand G."/>
            <person name="Marquand E."/>
            <person name="Bret-Mestries E."/>
            <person name="Morien E."/>
            <person name="Nambeesan S."/>
            <person name="Nguyen T."/>
            <person name="Pegot-Espagnet P."/>
            <person name="Pouilly N."/>
            <person name="Raftis F."/>
            <person name="Sallet E."/>
            <person name="Schiex T."/>
            <person name="Thomas J."/>
            <person name="Vandecasteele C."/>
            <person name="Vares D."/>
            <person name="Vear F."/>
            <person name="Vautrin S."/>
            <person name="Crespi M."/>
            <person name="Mangin B."/>
            <person name="Burke J.M."/>
            <person name="Salse J."/>
            <person name="Munos S."/>
            <person name="Vincourt P."/>
            <person name="Rieseberg L.H."/>
            <person name="Langlade N.B."/>
        </authorList>
    </citation>
    <scope>NUCLEOTIDE SEQUENCE [LARGE SCALE GENOMIC DNA]</scope>
    <source>
        <strain evidence="10">cv. SF193</strain>
    </source>
</reference>
<dbReference type="Proteomes" id="UP000215914">
    <property type="component" value="Chromosome 8"/>
</dbReference>
<dbReference type="GO" id="GO:0008168">
    <property type="term" value="F:methyltransferase activity"/>
    <property type="evidence" value="ECO:0000318"/>
    <property type="project" value="GO_Central"/>
</dbReference>
<accession>A0A251U3K2</accession>
<keyword evidence="5 7" id="KW-0808">Transferase</keyword>
<comment type="pathway">
    <text evidence="1">Alkaloid biosynthesis.</text>
</comment>
<comment type="subunit">
    <text evidence="2">Homodimer.</text>
</comment>
<organism evidence="9 10">
    <name type="scientific">Helianthus annuus</name>
    <name type="common">Common sunflower</name>
    <dbReference type="NCBI Taxonomy" id="4232"/>
    <lineage>
        <taxon>Eukaryota</taxon>
        <taxon>Viridiplantae</taxon>
        <taxon>Streptophyta</taxon>
        <taxon>Embryophyta</taxon>
        <taxon>Tracheophyta</taxon>
        <taxon>Spermatophyta</taxon>
        <taxon>Magnoliopsida</taxon>
        <taxon>eudicotyledons</taxon>
        <taxon>Gunneridae</taxon>
        <taxon>Pentapetalae</taxon>
        <taxon>asterids</taxon>
        <taxon>campanulids</taxon>
        <taxon>Asterales</taxon>
        <taxon>Asteraceae</taxon>
        <taxon>Asteroideae</taxon>
        <taxon>Heliantheae alliance</taxon>
        <taxon>Heliantheae</taxon>
        <taxon>Helianthus</taxon>
    </lineage>
</organism>
<dbReference type="InterPro" id="IPR025774">
    <property type="entry name" value="PiNMT-like"/>
</dbReference>
<evidence type="ECO:0000256" key="7">
    <source>
        <dbReference type="PROSITE-ProRule" id="PRU00914"/>
    </source>
</evidence>
<keyword evidence="3" id="KW-0017">Alkaloid metabolism</keyword>
<keyword evidence="10" id="KW-1185">Reference proteome</keyword>
<dbReference type="InterPro" id="IPR013216">
    <property type="entry name" value="Methyltransf_11"/>
</dbReference>
<dbReference type="PROSITE" id="PS51581">
    <property type="entry name" value="SAM_GTMT"/>
    <property type="match status" value="1"/>
</dbReference>
<protein>
    <submittedName>
        <fullName evidence="9">Putative SAM-dependent methyltransferase gamma-tocopherol (GTMT)-type</fullName>
    </submittedName>
</protein>
<dbReference type="GO" id="GO:0032259">
    <property type="term" value="P:methylation"/>
    <property type="evidence" value="ECO:0007669"/>
    <property type="project" value="UniProtKB-UniRule"/>
</dbReference>
<keyword evidence="4 7" id="KW-0489">Methyltransferase</keyword>
<dbReference type="SUPFAM" id="SSF53335">
    <property type="entry name" value="S-adenosyl-L-methionine-dependent methyltransferases"/>
    <property type="match status" value="1"/>
</dbReference>
<dbReference type="CDD" id="cd02440">
    <property type="entry name" value="AdoMet_MTases"/>
    <property type="match status" value="1"/>
</dbReference>
<dbReference type="AlphaFoldDB" id="A0A251U3K2"/>
<dbReference type="PANTHER" id="PTHR43591:SF72">
    <property type="entry name" value="SAM-DEPENDENT METHYLTRANSFERASE GAMMA-TOCOPHEROL (GTMT)-TYPE-RELATED"/>
    <property type="match status" value="1"/>
</dbReference>
<dbReference type="FunCoup" id="A0A251U3K2">
    <property type="interactions" value="286"/>
</dbReference>
<evidence type="ECO:0000256" key="3">
    <source>
        <dbReference type="ARBA" id="ARBA00022589"/>
    </source>
</evidence>
<feature type="region of interest" description="SAM motif III" evidence="7">
    <location>
        <begin position="267"/>
        <end position="276"/>
    </location>
</feature>
<dbReference type="OMA" id="YCLPYVI"/>
<comment type="similarity">
    <text evidence="7">Belongs to the class I-like SAM-binding methyltransferase superfamily. gTMT family.</text>
</comment>
<dbReference type="InParanoid" id="A0A251U3K2"/>
<dbReference type="Pfam" id="PF08241">
    <property type="entry name" value="Methyltransf_11"/>
    <property type="match status" value="1"/>
</dbReference>
<dbReference type="Gene3D" id="3.40.50.150">
    <property type="entry name" value="Vaccinia Virus protein VP39"/>
    <property type="match status" value="1"/>
</dbReference>
<dbReference type="PANTHER" id="PTHR43591">
    <property type="entry name" value="METHYLTRANSFERASE"/>
    <property type="match status" value="1"/>
</dbReference>
<dbReference type="STRING" id="4232.A0A251U3K2"/>